<protein>
    <submittedName>
        <fullName evidence="2">Peptidoglycan hydrolase</fullName>
    </submittedName>
</protein>
<dbReference type="Pfam" id="PF10135">
    <property type="entry name" value="Rod-binding"/>
    <property type="match status" value="1"/>
</dbReference>
<reference evidence="2" key="1">
    <citation type="journal article" date="2023" name="Int. J. Syst. Evol. Microbiol.">
        <title>Sinisalibacter aestuarii sp. nov., isolated from estuarine sediment of the Arakawa River.</title>
        <authorList>
            <person name="Arafat S.T."/>
            <person name="Hirano S."/>
            <person name="Sato A."/>
            <person name="Takeuchi K."/>
            <person name="Yasuda T."/>
            <person name="Terahara T."/>
            <person name="Hamada M."/>
            <person name="Kobayashi T."/>
        </authorList>
    </citation>
    <scope>NUCLEOTIDE SEQUENCE</scope>
    <source>
        <strain evidence="2">B-399</strain>
    </source>
</reference>
<organism evidence="2 3">
    <name type="scientific">Sinisalibacter aestuarii</name>
    <dbReference type="NCBI Taxonomy" id="2949426"/>
    <lineage>
        <taxon>Bacteria</taxon>
        <taxon>Pseudomonadati</taxon>
        <taxon>Pseudomonadota</taxon>
        <taxon>Alphaproteobacteria</taxon>
        <taxon>Rhodobacterales</taxon>
        <taxon>Roseobacteraceae</taxon>
        <taxon>Sinisalibacter</taxon>
    </lineage>
</organism>
<evidence type="ECO:0000259" key="1">
    <source>
        <dbReference type="Pfam" id="PF10135"/>
    </source>
</evidence>
<evidence type="ECO:0000313" key="2">
    <source>
        <dbReference type="EMBL" id="GKY86701.1"/>
    </source>
</evidence>
<name>A0ABQ5LP15_9RHOB</name>
<comment type="caution">
    <text evidence="2">The sequence shown here is derived from an EMBL/GenBank/DDBJ whole genome shotgun (WGS) entry which is preliminary data.</text>
</comment>
<dbReference type="InterPro" id="IPR019301">
    <property type="entry name" value="Flagellar_prot_FlgJ_N"/>
</dbReference>
<dbReference type="RefSeq" id="WP_281840658.1">
    <property type="nucleotide sequence ID" value="NZ_BROH01000001.1"/>
</dbReference>
<dbReference type="EMBL" id="BROH01000001">
    <property type="protein sequence ID" value="GKY86701.1"/>
    <property type="molecule type" value="Genomic_DNA"/>
</dbReference>
<feature type="domain" description="Flagellar protein FlgJ N-terminal" evidence="1">
    <location>
        <begin position="38"/>
        <end position="85"/>
    </location>
</feature>
<keyword evidence="2" id="KW-0378">Hydrolase</keyword>
<dbReference type="Proteomes" id="UP001144205">
    <property type="component" value="Unassembled WGS sequence"/>
</dbReference>
<accession>A0ABQ5LP15</accession>
<gene>
    <name evidence="2" type="primary">cheL</name>
    <name evidence="2" type="ORF">STA1M1_05700</name>
</gene>
<keyword evidence="3" id="KW-1185">Reference proteome</keyword>
<proteinExistence type="predicted"/>
<evidence type="ECO:0000313" key="3">
    <source>
        <dbReference type="Proteomes" id="UP001144205"/>
    </source>
</evidence>
<sequence length="96" mass="10006">MTPLDAFATPAPRPDTARRDAALHTAARELEASFLAEMLKSAGLGDMPDAFGGGAGEEQFASFLRLEQARAMVGAGGIGLARSLFDALKERADNAV</sequence>
<dbReference type="GO" id="GO:0016787">
    <property type="term" value="F:hydrolase activity"/>
    <property type="evidence" value="ECO:0007669"/>
    <property type="project" value="UniProtKB-KW"/>
</dbReference>